<dbReference type="Pfam" id="PF14267">
    <property type="entry name" value="DUF4357"/>
    <property type="match status" value="1"/>
</dbReference>
<dbReference type="RefSeq" id="WP_345589046.1">
    <property type="nucleotide sequence ID" value="NZ_BAABCQ010000008.1"/>
</dbReference>
<evidence type="ECO:0000313" key="2">
    <source>
        <dbReference type="EMBL" id="GAA3956462.1"/>
    </source>
</evidence>
<protein>
    <recommendedName>
        <fullName evidence="1">DUF4357 domain-containing protein</fullName>
    </recommendedName>
</protein>
<proteinExistence type="predicted"/>
<dbReference type="InterPro" id="IPR025579">
    <property type="entry name" value="DUF4357"/>
</dbReference>
<organism evidence="2 3">
    <name type="scientific">Streptomyces marokkonensis</name>
    <dbReference type="NCBI Taxonomy" id="324855"/>
    <lineage>
        <taxon>Bacteria</taxon>
        <taxon>Bacillati</taxon>
        <taxon>Actinomycetota</taxon>
        <taxon>Actinomycetes</taxon>
        <taxon>Kitasatosporales</taxon>
        <taxon>Streptomycetaceae</taxon>
        <taxon>Streptomyces</taxon>
    </lineage>
</organism>
<keyword evidence="3" id="KW-1185">Reference proteome</keyword>
<reference evidence="3" key="1">
    <citation type="journal article" date="2019" name="Int. J. Syst. Evol. Microbiol.">
        <title>The Global Catalogue of Microorganisms (GCM) 10K type strain sequencing project: providing services to taxonomists for standard genome sequencing and annotation.</title>
        <authorList>
            <consortium name="The Broad Institute Genomics Platform"/>
            <consortium name="The Broad Institute Genome Sequencing Center for Infectious Disease"/>
            <person name="Wu L."/>
            <person name="Ma J."/>
        </authorList>
    </citation>
    <scope>NUCLEOTIDE SEQUENCE [LARGE SCALE GENOMIC DNA]</scope>
    <source>
        <strain evidence="3">JCM 17027</strain>
    </source>
</reference>
<evidence type="ECO:0000259" key="1">
    <source>
        <dbReference type="Pfam" id="PF14267"/>
    </source>
</evidence>
<gene>
    <name evidence="2" type="ORF">GCM10022384_07050</name>
</gene>
<dbReference type="Proteomes" id="UP001500034">
    <property type="component" value="Unassembled WGS sequence"/>
</dbReference>
<sequence>MTTSEEQAQYPEFRLRLPNGGPYARGRVLPSKGMNDSPQFLVLAGSPVRRETLPGAGPYAAAQREALIEEGVLRESERWPGYLEAARDVECNSPSAAASIVAGRGSDALTEWRTEEDFPLVDHLGHSWRAPRKA</sequence>
<dbReference type="EMBL" id="BAABCQ010000008">
    <property type="protein sequence ID" value="GAA3956462.1"/>
    <property type="molecule type" value="Genomic_DNA"/>
</dbReference>
<feature type="domain" description="DUF4357" evidence="1">
    <location>
        <begin position="64"/>
        <end position="117"/>
    </location>
</feature>
<accession>A0ABP7NY05</accession>
<name>A0ABP7NY05_9ACTN</name>
<evidence type="ECO:0000313" key="3">
    <source>
        <dbReference type="Proteomes" id="UP001500034"/>
    </source>
</evidence>
<comment type="caution">
    <text evidence="2">The sequence shown here is derived from an EMBL/GenBank/DDBJ whole genome shotgun (WGS) entry which is preliminary data.</text>
</comment>